<dbReference type="Pfam" id="PF09723">
    <property type="entry name" value="Zn_ribbon_8"/>
    <property type="match status" value="1"/>
</dbReference>
<comment type="caution">
    <text evidence="2">The sequence shown here is derived from an EMBL/GenBank/DDBJ whole genome shotgun (WGS) entry which is preliminary data.</text>
</comment>
<name>A0A968GFK8_9SPIO</name>
<dbReference type="Proteomes" id="UP000778951">
    <property type="component" value="Unassembled WGS sequence"/>
</dbReference>
<dbReference type="SMART" id="SM00834">
    <property type="entry name" value="CxxC_CXXC_SSSS"/>
    <property type="match status" value="1"/>
</dbReference>
<organism evidence="2 3">
    <name type="scientific">Entomospira culicis</name>
    <dbReference type="NCBI Taxonomy" id="2719989"/>
    <lineage>
        <taxon>Bacteria</taxon>
        <taxon>Pseudomonadati</taxon>
        <taxon>Spirochaetota</taxon>
        <taxon>Spirochaetia</taxon>
        <taxon>Spirochaetales</taxon>
        <taxon>Spirochaetaceae</taxon>
        <taxon>Entomospira</taxon>
    </lineage>
</organism>
<sequence length="65" mass="7412">MPYYDYRCEECAEQFELFQSMDAPSGGVCPKCQSHLVKRIIGGAGIIFKGSDFYVTQQRQKRGQD</sequence>
<dbReference type="NCBIfam" id="TIGR02605">
    <property type="entry name" value="CxxC_CxxC_SSSS"/>
    <property type="match status" value="1"/>
</dbReference>
<proteinExistence type="predicted"/>
<dbReference type="InterPro" id="IPR013429">
    <property type="entry name" value="Regulatory_FmdB_Zinc_ribbon"/>
</dbReference>
<dbReference type="EMBL" id="JAATLM010000001">
    <property type="protein sequence ID" value="NIZ69686.1"/>
    <property type="molecule type" value="Genomic_DNA"/>
</dbReference>
<dbReference type="PANTHER" id="PTHR34404">
    <property type="entry name" value="REGULATORY PROTEIN, FMDB FAMILY"/>
    <property type="match status" value="1"/>
</dbReference>
<protein>
    <submittedName>
        <fullName evidence="2">Zinc ribbon domain-containing protein</fullName>
    </submittedName>
</protein>
<feature type="domain" description="Putative regulatory protein FmdB zinc ribbon" evidence="1">
    <location>
        <begin position="1"/>
        <end position="42"/>
    </location>
</feature>
<dbReference type="AlphaFoldDB" id="A0A968GFK8"/>
<reference evidence="2" key="1">
    <citation type="submission" date="2020-03" db="EMBL/GenBank/DDBJ databases">
        <title>Spirochaetal bacteria isolated from arthropods constitute a novel genus Entomospira genus novum within the order Spirochaetales.</title>
        <authorList>
            <person name="Grana-Miraglia L."/>
            <person name="Sikutova S."/>
            <person name="Fingerle V."/>
            <person name="Sing A."/>
            <person name="Castillo-Ramirez S."/>
            <person name="Margos G."/>
            <person name="Rudolf I."/>
        </authorList>
    </citation>
    <scope>NUCLEOTIDE SEQUENCE</scope>
    <source>
        <strain evidence="2">BR149</strain>
    </source>
</reference>
<evidence type="ECO:0000313" key="3">
    <source>
        <dbReference type="Proteomes" id="UP000778951"/>
    </source>
</evidence>
<evidence type="ECO:0000259" key="1">
    <source>
        <dbReference type="SMART" id="SM00834"/>
    </source>
</evidence>
<evidence type="ECO:0000313" key="2">
    <source>
        <dbReference type="EMBL" id="NIZ69686.1"/>
    </source>
</evidence>
<keyword evidence="3" id="KW-1185">Reference proteome</keyword>
<gene>
    <name evidence="2" type="ORF">HCT48_05595</name>
</gene>
<dbReference type="RefSeq" id="WP_167695771.1">
    <property type="nucleotide sequence ID" value="NZ_CP118181.1"/>
</dbReference>
<accession>A0A968GFK8</accession>
<dbReference type="PANTHER" id="PTHR34404:SF2">
    <property type="entry name" value="CONSERVED SERINE RICH PROTEIN"/>
    <property type="match status" value="1"/>
</dbReference>